<organism evidence="2 3">
    <name type="scientific">Halotalea alkalilenta</name>
    <dbReference type="NCBI Taxonomy" id="376489"/>
    <lineage>
        <taxon>Bacteria</taxon>
        <taxon>Pseudomonadati</taxon>
        <taxon>Pseudomonadota</taxon>
        <taxon>Gammaproteobacteria</taxon>
        <taxon>Oceanospirillales</taxon>
        <taxon>Halomonadaceae</taxon>
        <taxon>Halotalea</taxon>
    </lineage>
</organism>
<feature type="domain" description="Glycosyltransferase subfamily 4-like N-terminal" evidence="1">
    <location>
        <begin position="16"/>
        <end position="184"/>
    </location>
</feature>
<evidence type="ECO:0000313" key="2">
    <source>
        <dbReference type="EMBL" id="ANF59662.1"/>
    </source>
</evidence>
<dbReference type="Proteomes" id="UP000077875">
    <property type="component" value="Chromosome"/>
</dbReference>
<dbReference type="Pfam" id="PF13692">
    <property type="entry name" value="Glyco_trans_1_4"/>
    <property type="match status" value="1"/>
</dbReference>
<dbReference type="Pfam" id="PF13439">
    <property type="entry name" value="Glyco_transf_4"/>
    <property type="match status" value="1"/>
</dbReference>
<evidence type="ECO:0000313" key="3">
    <source>
        <dbReference type="Proteomes" id="UP000077875"/>
    </source>
</evidence>
<name>A0A172YKI0_9GAMM</name>
<dbReference type="Gene3D" id="3.40.50.2000">
    <property type="entry name" value="Glycogen Phosphorylase B"/>
    <property type="match status" value="2"/>
</dbReference>
<evidence type="ECO:0000259" key="1">
    <source>
        <dbReference type="Pfam" id="PF13439"/>
    </source>
</evidence>
<dbReference type="InterPro" id="IPR028098">
    <property type="entry name" value="Glyco_trans_4-like_N"/>
</dbReference>
<proteinExistence type="predicted"/>
<dbReference type="EMBL" id="CP015243">
    <property type="protein sequence ID" value="ANF59662.1"/>
    <property type="molecule type" value="Genomic_DNA"/>
</dbReference>
<dbReference type="SUPFAM" id="SSF53756">
    <property type="entry name" value="UDP-Glycosyltransferase/glycogen phosphorylase"/>
    <property type="match status" value="1"/>
</dbReference>
<dbReference type="InterPro" id="IPR050194">
    <property type="entry name" value="Glycosyltransferase_grp1"/>
</dbReference>
<dbReference type="GO" id="GO:0016757">
    <property type="term" value="F:glycosyltransferase activity"/>
    <property type="evidence" value="ECO:0007669"/>
    <property type="project" value="TreeGrafter"/>
</dbReference>
<sequence>MPCRVAFVSETWQPEINGVTHTLGQLVAQLGARGYPMQLVRPRPEDGGRDPAMEAELQVKALPVLDYDGVQMGITSPRRLRDHWRTHRPDVIYIATEGPLGLIALRVARRLGIPVVSGFHTNFDHYSQHYILLRIVRPFVRTFLKRFHNRTQITLVPTSAQAERMTKAGYRNVKVMGRGLDPARFSPRFRDLALRKTWGAGDDDCVALHVGRLAVEKNVTLLIEALEAMRAANPDQIAVIVGDGPLRKEAERRLPWVHFAGFLRDQALARHYASADLFLFPSLSETFGNVVTEAMASGLATLAFDYAAAGELIERGREGVTVACNNPAGFVAAATELAADTERVRAQGRAASARVSSLGWERIAETFIGHLHQAQEVGDARKDLSAV</sequence>
<accession>A0A172YKI0</accession>
<dbReference type="CDD" id="cd03814">
    <property type="entry name" value="GT4-like"/>
    <property type="match status" value="1"/>
</dbReference>
<keyword evidence="3" id="KW-1185">Reference proteome</keyword>
<gene>
    <name evidence="2" type="ORF">A5892_12920</name>
</gene>
<dbReference type="STRING" id="376489.A5892_12920"/>
<dbReference type="KEGG" id="haa:A5892_12920"/>
<dbReference type="AlphaFoldDB" id="A0A172YKI0"/>
<reference evidence="2 3" key="1">
    <citation type="submission" date="2016-04" db="EMBL/GenBank/DDBJ databases">
        <title>Complete Genome Sequence of Halotalea alkalilenta IHB B 13600.</title>
        <authorList>
            <person name="Swarnkar M.K."/>
            <person name="Sharma A."/>
            <person name="Kaushal K."/>
            <person name="Soni R."/>
            <person name="Rana S."/>
            <person name="Singh A.K."/>
            <person name="Gulati A."/>
        </authorList>
    </citation>
    <scope>NUCLEOTIDE SEQUENCE [LARGE SCALE GENOMIC DNA]</scope>
    <source>
        <strain evidence="2 3">IHB B 13600</strain>
    </source>
</reference>
<dbReference type="PANTHER" id="PTHR45947">
    <property type="entry name" value="SULFOQUINOVOSYL TRANSFERASE SQD2"/>
    <property type="match status" value="1"/>
</dbReference>
<dbReference type="PANTHER" id="PTHR45947:SF3">
    <property type="entry name" value="SULFOQUINOVOSYL TRANSFERASE SQD2"/>
    <property type="match status" value="1"/>
</dbReference>
<protein>
    <submittedName>
        <fullName evidence="2">Glycosyl transferase family 1</fullName>
    </submittedName>
</protein>
<keyword evidence="2" id="KW-0808">Transferase</keyword>